<dbReference type="OrthoDB" id="10428979at2759"/>
<proteinExistence type="predicted"/>
<dbReference type="EMBL" id="KN838744">
    <property type="protein sequence ID" value="KIJ95749.1"/>
    <property type="molecule type" value="Genomic_DNA"/>
</dbReference>
<organism evidence="2 3">
    <name type="scientific">Laccaria amethystina LaAM-08-1</name>
    <dbReference type="NCBI Taxonomy" id="1095629"/>
    <lineage>
        <taxon>Eukaryota</taxon>
        <taxon>Fungi</taxon>
        <taxon>Dikarya</taxon>
        <taxon>Basidiomycota</taxon>
        <taxon>Agaricomycotina</taxon>
        <taxon>Agaricomycetes</taxon>
        <taxon>Agaricomycetidae</taxon>
        <taxon>Agaricales</taxon>
        <taxon>Agaricineae</taxon>
        <taxon>Hydnangiaceae</taxon>
        <taxon>Laccaria</taxon>
    </lineage>
</organism>
<evidence type="ECO:0000313" key="2">
    <source>
        <dbReference type="EMBL" id="KIJ95749.1"/>
    </source>
</evidence>
<protein>
    <submittedName>
        <fullName evidence="2">Uncharacterized protein</fullName>
    </submittedName>
</protein>
<feature type="compositionally biased region" description="Low complexity" evidence="1">
    <location>
        <begin position="146"/>
        <end position="160"/>
    </location>
</feature>
<accession>A0A0C9WK34</accession>
<keyword evidence="3" id="KW-1185">Reference proteome</keyword>
<reference evidence="3" key="2">
    <citation type="submission" date="2015-01" db="EMBL/GenBank/DDBJ databases">
        <title>Evolutionary Origins and Diversification of the Mycorrhizal Mutualists.</title>
        <authorList>
            <consortium name="DOE Joint Genome Institute"/>
            <consortium name="Mycorrhizal Genomics Consortium"/>
            <person name="Kohler A."/>
            <person name="Kuo A."/>
            <person name="Nagy L.G."/>
            <person name="Floudas D."/>
            <person name="Copeland A."/>
            <person name="Barry K.W."/>
            <person name="Cichocki N."/>
            <person name="Veneault-Fourrey C."/>
            <person name="LaButti K."/>
            <person name="Lindquist E.A."/>
            <person name="Lipzen A."/>
            <person name="Lundell T."/>
            <person name="Morin E."/>
            <person name="Murat C."/>
            <person name="Riley R."/>
            <person name="Ohm R."/>
            <person name="Sun H."/>
            <person name="Tunlid A."/>
            <person name="Henrissat B."/>
            <person name="Grigoriev I.V."/>
            <person name="Hibbett D.S."/>
            <person name="Martin F."/>
        </authorList>
    </citation>
    <scope>NUCLEOTIDE SEQUENCE [LARGE SCALE GENOMIC DNA]</scope>
    <source>
        <strain evidence="3">LaAM-08-1</strain>
    </source>
</reference>
<feature type="region of interest" description="Disordered" evidence="1">
    <location>
        <begin position="141"/>
        <end position="214"/>
    </location>
</feature>
<dbReference type="AlphaFoldDB" id="A0A0C9WK34"/>
<feature type="region of interest" description="Disordered" evidence="1">
    <location>
        <begin position="1"/>
        <end position="32"/>
    </location>
</feature>
<feature type="compositionally biased region" description="Polar residues" evidence="1">
    <location>
        <begin position="1"/>
        <end position="10"/>
    </location>
</feature>
<dbReference type="Proteomes" id="UP000054477">
    <property type="component" value="Unassembled WGS sequence"/>
</dbReference>
<evidence type="ECO:0000313" key="3">
    <source>
        <dbReference type="Proteomes" id="UP000054477"/>
    </source>
</evidence>
<sequence length="214" mass="24463">MSDMSHWSSQGDEKQLLSDSTQKVDERRKEREKCKAKRLAVGLCDGVGKSLAYMGSCFRPSTTGKAKARDENCEKRCCKRRNSSEVSIPSTIDVEDLCSVVHEDDNDDEADENTDHDEEWWNLHIEYQMKCGPNVIEGEKERNFSSEESVMSSNEEGSLSSEEEEDQNRPQVVAGECRRAERVRGRPRQRSEMGSWRGRERYLVSPRRAFSEGG</sequence>
<feature type="compositionally biased region" description="Basic and acidic residues" evidence="1">
    <location>
        <begin position="11"/>
        <end position="32"/>
    </location>
</feature>
<gene>
    <name evidence="2" type="ORF">K443DRAFT_682773</name>
</gene>
<reference evidence="2 3" key="1">
    <citation type="submission" date="2014-04" db="EMBL/GenBank/DDBJ databases">
        <authorList>
            <consortium name="DOE Joint Genome Institute"/>
            <person name="Kuo A."/>
            <person name="Kohler A."/>
            <person name="Nagy L.G."/>
            <person name="Floudas D."/>
            <person name="Copeland A."/>
            <person name="Barry K.W."/>
            <person name="Cichocki N."/>
            <person name="Veneault-Fourrey C."/>
            <person name="LaButti K."/>
            <person name="Lindquist E.A."/>
            <person name="Lipzen A."/>
            <person name="Lundell T."/>
            <person name="Morin E."/>
            <person name="Murat C."/>
            <person name="Sun H."/>
            <person name="Tunlid A."/>
            <person name="Henrissat B."/>
            <person name="Grigoriev I.V."/>
            <person name="Hibbett D.S."/>
            <person name="Martin F."/>
            <person name="Nordberg H.P."/>
            <person name="Cantor M.N."/>
            <person name="Hua S.X."/>
        </authorList>
    </citation>
    <scope>NUCLEOTIDE SEQUENCE [LARGE SCALE GENOMIC DNA]</scope>
    <source>
        <strain evidence="2 3">LaAM-08-1</strain>
    </source>
</reference>
<dbReference type="HOGENOM" id="CLU_092500_0_0_1"/>
<evidence type="ECO:0000256" key="1">
    <source>
        <dbReference type="SAM" id="MobiDB-lite"/>
    </source>
</evidence>
<name>A0A0C9WK34_9AGAR</name>